<comment type="caution">
    <text evidence="1">The sequence shown here is derived from an EMBL/GenBank/DDBJ whole genome shotgun (WGS) entry which is preliminary data.</text>
</comment>
<protein>
    <submittedName>
        <fullName evidence="1">Uncharacterized protein</fullName>
    </submittedName>
</protein>
<dbReference type="EMBL" id="BARV01002188">
    <property type="protein sequence ID" value="GAH90286.1"/>
    <property type="molecule type" value="Genomic_DNA"/>
</dbReference>
<dbReference type="GO" id="GO:0016020">
    <property type="term" value="C:membrane"/>
    <property type="evidence" value="ECO:0007669"/>
    <property type="project" value="InterPro"/>
</dbReference>
<feature type="non-terminal residue" evidence="1">
    <location>
        <position position="51"/>
    </location>
</feature>
<gene>
    <name evidence="1" type="ORF">S06H3_05802</name>
</gene>
<dbReference type="GO" id="GO:0042910">
    <property type="term" value="F:xenobiotic transmembrane transporter activity"/>
    <property type="evidence" value="ECO:0007669"/>
    <property type="project" value="InterPro"/>
</dbReference>
<name>X1J6D6_9ZZZZ</name>
<reference evidence="1" key="1">
    <citation type="journal article" date="2014" name="Front. Microbiol.">
        <title>High frequency of phylogenetically diverse reductive dehalogenase-homologous genes in deep subseafloor sedimentary metagenomes.</title>
        <authorList>
            <person name="Kawai M."/>
            <person name="Futagami T."/>
            <person name="Toyoda A."/>
            <person name="Takaki Y."/>
            <person name="Nishi S."/>
            <person name="Hori S."/>
            <person name="Arai W."/>
            <person name="Tsubouchi T."/>
            <person name="Morono Y."/>
            <person name="Uchiyama I."/>
            <person name="Ito T."/>
            <person name="Fujiyama A."/>
            <person name="Inagaki F."/>
            <person name="Takami H."/>
        </authorList>
    </citation>
    <scope>NUCLEOTIDE SEQUENCE</scope>
    <source>
        <strain evidence="1">Expedition CK06-06</strain>
    </source>
</reference>
<accession>X1J6D6</accession>
<proteinExistence type="predicted"/>
<dbReference type="AlphaFoldDB" id="X1J6D6"/>
<evidence type="ECO:0000313" key="1">
    <source>
        <dbReference type="EMBL" id="GAH90286.1"/>
    </source>
</evidence>
<dbReference type="InterPro" id="IPR002528">
    <property type="entry name" value="MATE_fam"/>
</dbReference>
<dbReference type="GO" id="GO:0015297">
    <property type="term" value="F:antiporter activity"/>
    <property type="evidence" value="ECO:0007669"/>
    <property type="project" value="InterPro"/>
</dbReference>
<dbReference type="Pfam" id="PF01554">
    <property type="entry name" value="MatE"/>
    <property type="match status" value="1"/>
</dbReference>
<sequence length="51" mass="5718">MGLTFTEPLLRLVGATDTILPYARDYITIIFYGSVFRSFAMSTNNLIRAEG</sequence>
<organism evidence="1">
    <name type="scientific">marine sediment metagenome</name>
    <dbReference type="NCBI Taxonomy" id="412755"/>
    <lineage>
        <taxon>unclassified sequences</taxon>
        <taxon>metagenomes</taxon>
        <taxon>ecological metagenomes</taxon>
    </lineage>
</organism>